<dbReference type="PANTHER" id="PTHR40590">
    <property type="entry name" value="CYTOPLASMIC PROTEIN-RELATED"/>
    <property type="match status" value="1"/>
</dbReference>
<name>A0A193LLK3_9GAMM</name>
<dbReference type="AlphaFoldDB" id="A0A193LLK3"/>
<gene>
    <name evidence="1" type="ORF">BA177_14385</name>
</gene>
<dbReference type="KEGG" id="woc:BA177_14385"/>
<dbReference type="InterPro" id="IPR002816">
    <property type="entry name" value="TraB/PrgY/GumN_fam"/>
</dbReference>
<dbReference type="Proteomes" id="UP000092695">
    <property type="component" value="Chromosome"/>
</dbReference>
<dbReference type="PANTHER" id="PTHR40590:SF1">
    <property type="entry name" value="CYTOPLASMIC PROTEIN"/>
    <property type="match status" value="1"/>
</dbReference>
<keyword evidence="2" id="KW-1185">Reference proteome</keyword>
<proteinExistence type="predicted"/>
<dbReference type="Pfam" id="PF01963">
    <property type="entry name" value="TraB_PrgY_gumN"/>
    <property type="match status" value="1"/>
</dbReference>
<dbReference type="EMBL" id="CP016268">
    <property type="protein sequence ID" value="ANO53269.1"/>
    <property type="molecule type" value="Genomic_DNA"/>
</dbReference>
<protein>
    <recommendedName>
        <fullName evidence="3">Polysaccharide biosynthesis protein GumN</fullName>
    </recommendedName>
</protein>
<evidence type="ECO:0008006" key="3">
    <source>
        <dbReference type="Google" id="ProtNLM"/>
    </source>
</evidence>
<sequence length="269" mass="29479">MWRIDGDSNRVYLLGSVHLLRPSDYPLPAGIYEAYADAETLVMELDMDDLDTAAAQSLASELGLAAAGSSLAVLLGAESYARASTLAAKASIPLELLAQTEPWLAAITIEQLMLTRIGFDPAFGVENHLMERAIADQKEILGLETMRQQLELLDGLPVAVQRALLLQTLEEGLEIQAQMDMLIAAWRNGDIATLEANILQDMQAQPVLYEELVVARNKNWVKQIELLLEDSDDYLIIVGALHLVGQDGVPELLRQRGHAAKQLAQSDLQ</sequence>
<reference evidence="1 2" key="1">
    <citation type="submission" date="2016-06" db="EMBL/GenBank/DDBJ databases">
        <title>Complete genome sequence of a deep-branching marine Gamma Proteobacterium Woeseia oceani type strain XK5.</title>
        <authorList>
            <person name="Mu D."/>
            <person name="Du Z."/>
        </authorList>
    </citation>
    <scope>NUCLEOTIDE SEQUENCE [LARGE SCALE GENOMIC DNA]</scope>
    <source>
        <strain evidence="1 2">XK5</strain>
    </source>
</reference>
<organism evidence="1 2">
    <name type="scientific">Woeseia oceani</name>
    <dbReference type="NCBI Taxonomy" id="1548547"/>
    <lineage>
        <taxon>Bacteria</taxon>
        <taxon>Pseudomonadati</taxon>
        <taxon>Pseudomonadota</taxon>
        <taxon>Gammaproteobacteria</taxon>
        <taxon>Woeseiales</taxon>
        <taxon>Woeseiaceae</taxon>
        <taxon>Woeseia</taxon>
    </lineage>
</organism>
<accession>A0A193LLK3</accession>
<dbReference type="InterPro" id="IPR047111">
    <property type="entry name" value="YbaP-like"/>
</dbReference>
<dbReference type="CDD" id="cd14789">
    <property type="entry name" value="Tiki"/>
    <property type="match status" value="1"/>
</dbReference>
<evidence type="ECO:0000313" key="1">
    <source>
        <dbReference type="EMBL" id="ANO53269.1"/>
    </source>
</evidence>
<evidence type="ECO:0000313" key="2">
    <source>
        <dbReference type="Proteomes" id="UP000092695"/>
    </source>
</evidence>